<gene>
    <name evidence="1" type="ORF">P3X46_012175</name>
</gene>
<dbReference type="Proteomes" id="UP001174677">
    <property type="component" value="Chromosome 7"/>
</dbReference>
<protein>
    <recommendedName>
        <fullName evidence="3">Endonuclease/exonuclease/phosphatase domain-containing protein</fullName>
    </recommendedName>
</protein>
<comment type="caution">
    <text evidence="1">The sequence shown here is derived from an EMBL/GenBank/DDBJ whole genome shotgun (WGS) entry which is preliminary data.</text>
</comment>
<reference evidence="1" key="1">
    <citation type="journal article" date="2023" name="Plant Biotechnol. J.">
        <title>Chromosome-level wild Hevea brasiliensis genome provides new tools for genomic-assisted breeding and valuable loci to elevate rubber yield.</title>
        <authorList>
            <person name="Cheng H."/>
            <person name="Song X."/>
            <person name="Hu Y."/>
            <person name="Wu T."/>
            <person name="Yang Q."/>
            <person name="An Z."/>
            <person name="Feng S."/>
            <person name="Deng Z."/>
            <person name="Wu W."/>
            <person name="Zeng X."/>
            <person name="Tu M."/>
            <person name="Wang X."/>
            <person name="Huang H."/>
        </authorList>
    </citation>
    <scope>NUCLEOTIDE SEQUENCE</scope>
    <source>
        <strain evidence="1">MT/VB/25A 57/8</strain>
    </source>
</reference>
<accession>A0ABQ9M9E7</accession>
<dbReference type="PANTHER" id="PTHR33710">
    <property type="entry name" value="BNAC02G09200D PROTEIN"/>
    <property type="match status" value="1"/>
</dbReference>
<sequence length="183" mass="21518">MTIESWNLSSHLASQTILPWVCIRDFNDLFWVEDKKGGTPYPNYLFQGKGTDHLVQERLDRALVSSSWLEIFPHAKLYNLVSTTSDHNPILLETDVRTWLGKWLHLWGRSLSTNFCKQIDSLKTELMRVRDHFVNDLERDVEIKNNINGILKEEEIYWKQCSKTFWLKEGDSNTRFFHAQASS</sequence>
<dbReference type="PANTHER" id="PTHR33710:SF71">
    <property type="entry name" value="ENDONUCLEASE_EXONUCLEASE_PHOSPHATASE DOMAIN-CONTAINING PROTEIN"/>
    <property type="match status" value="1"/>
</dbReference>
<name>A0ABQ9M9E7_HEVBR</name>
<dbReference type="Gene3D" id="3.60.10.10">
    <property type="entry name" value="Endonuclease/exonuclease/phosphatase"/>
    <property type="match status" value="1"/>
</dbReference>
<evidence type="ECO:0000313" key="1">
    <source>
        <dbReference type="EMBL" id="KAJ9176912.1"/>
    </source>
</evidence>
<organism evidence="1 2">
    <name type="scientific">Hevea brasiliensis</name>
    <name type="common">Para rubber tree</name>
    <name type="synonym">Siphonia brasiliensis</name>
    <dbReference type="NCBI Taxonomy" id="3981"/>
    <lineage>
        <taxon>Eukaryota</taxon>
        <taxon>Viridiplantae</taxon>
        <taxon>Streptophyta</taxon>
        <taxon>Embryophyta</taxon>
        <taxon>Tracheophyta</taxon>
        <taxon>Spermatophyta</taxon>
        <taxon>Magnoliopsida</taxon>
        <taxon>eudicotyledons</taxon>
        <taxon>Gunneridae</taxon>
        <taxon>Pentapetalae</taxon>
        <taxon>rosids</taxon>
        <taxon>fabids</taxon>
        <taxon>Malpighiales</taxon>
        <taxon>Euphorbiaceae</taxon>
        <taxon>Crotonoideae</taxon>
        <taxon>Micrandreae</taxon>
        <taxon>Hevea</taxon>
    </lineage>
</organism>
<dbReference type="InterPro" id="IPR036691">
    <property type="entry name" value="Endo/exonu/phosph_ase_sf"/>
</dbReference>
<keyword evidence="2" id="KW-1185">Reference proteome</keyword>
<evidence type="ECO:0008006" key="3">
    <source>
        <dbReference type="Google" id="ProtNLM"/>
    </source>
</evidence>
<dbReference type="SUPFAM" id="SSF56219">
    <property type="entry name" value="DNase I-like"/>
    <property type="match status" value="1"/>
</dbReference>
<dbReference type="EMBL" id="JARPOI010000007">
    <property type="protein sequence ID" value="KAJ9176912.1"/>
    <property type="molecule type" value="Genomic_DNA"/>
</dbReference>
<proteinExistence type="predicted"/>
<evidence type="ECO:0000313" key="2">
    <source>
        <dbReference type="Proteomes" id="UP001174677"/>
    </source>
</evidence>